<dbReference type="SUPFAM" id="SSF53659">
    <property type="entry name" value="Isocitrate/Isopropylmalate dehydrogenase-like"/>
    <property type="match status" value="1"/>
</dbReference>
<evidence type="ECO:0000256" key="3">
    <source>
        <dbReference type="ARBA" id="ARBA00022723"/>
    </source>
</evidence>
<keyword evidence="9" id="KW-1185">Reference proteome</keyword>
<keyword evidence="4" id="KW-0560">Oxidoreductase</keyword>
<feature type="domain" description="Isopropylmalate dehydrogenase-like" evidence="7">
    <location>
        <begin position="3"/>
        <end position="342"/>
    </location>
</feature>
<comment type="cofactor">
    <cofactor evidence="1">
        <name>Mn(2+)</name>
        <dbReference type="ChEBI" id="CHEBI:29035"/>
    </cofactor>
</comment>
<evidence type="ECO:0000313" key="8">
    <source>
        <dbReference type="EMBL" id="MEK9501450.1"/>
    </source>
</evidence>
<evidence type="ECO:0000259" key="7">
    <source>
        <dbReference type="SMART" id="SM01329"/>
    </source>
</evidence>
<proteinExistence type="predicted"/>
<sequence length="350" mass="37389">MPRVAVIPGDGIGLEVMREAVRVLEAVESRFSPGCELVHWDLGADRFLRDGITITDEEFASLSNDHDAILLGALGDPRVPGNQHARDILLGLRFRLDLYVNYRPAVLLDPALSPLKAPGDIRLDIFRENTEGVYVNLGGTFKEGTDRETAIQEDLNTFTGVERICRAAFEHAVKRGRSRVTLVDKANAMPAAGRLWRRVFALVASDFPDIDTDAMYVDAMAMDLVRRPTRYEVIVTGNLFGDILSDLAAELVGGLGAAASANVHPGRHALFEPVHGSAPDIAGQGVANPLGAIASAALMLDHLGHAEAAQAVEEAVVAAVDGGVRTADMGGDRSTEQVGTWIADRVLSGG</sequence>
<evidence type="ECO:0000256" key="4">
    <source>
        <dbReference type="ARBA" id="ARBA00023002"/>
    </source>
</evidence>
<name>A0ABU9E9M9_9BACT</name>
<evidence type="ECO:0000256" key="6">
    <source>
        <dbReference type="ARBA" id="ARBA00023211"/>
    </source>
</evidence>
<dbReference type="RefSeq" id="WP_405275714.1">
    <property type="nucleotide sequence ID" value="NZ_CP144380.1"/>
</dbReference>
<dbReference type="SMART" id="SM01329">
    <property type="entry name" value="Iso_dh"/>
    <property type="match status" value="1"/>
</dbReference>
<comment type="caution">
    <text evidence="8">The sequence shown here is derived from an EMBL/GenBank/DDBJ whole genome shotgun (WGS) entry which is preliminary data.</text>
</comment>
<dbReference type="InterPro" id="IPR024084">
    <property type="entry name" value="IsoPropMal-DH-like_dom"/>
</dbReference>
<protein>
    <submittedName>
        <fullName evidence="8">Isocitrate/isopropylmalate dehydrogenase family protein</fullName>
    </submittedName>
</protein>
<comment type="cofactor">
    <cofactor evidence="2">
        <name>Mg(2+)</name>
        <dbReference type="ChEBI" id="CHEBI:18420"/>
    </cofactor>
</comment>
<reference evidence="8 9" key="1">
    <citation type="submission" date="2024-02" db="EMBL/GenBank/DDBJ databases">
        <title>A novel Gemmatimonadota bacterium.</title>
        <authorList>
            <person name="Du Z.-J."/>
            <person name="Ye Y.-Q."/>
        </authorList>
    </citation>
    <scope>NUCLEOTIDE SEQUENCE [LARGE SCALE GENOMIC DNA]</scope>
    <source>
        <strain evidence="8 9">DH-20</strain>
    </source>
</reference>
<dbReference type="Proteomes" id="UP001484239">
    <property type="component" value="Unassembled WGS sequence"/>
</dbReference>
<dbReference type="PANTHER" id="PTHR43275">
    <property type="entry name" value="D-MALATE DEHYDROGENASE [DECARBOXYLATING]"/>
    <property type="match status" value="1"/>
</dbReference>
<dbReference type="EMBL" id="JBBHLI010000005">
    <property type="protein sequence ID" value="MEK9501450.1"/>
    <property type="molecule type" value="Genomic_DNA"/>
</dbReference>
<organism evidence="8 9">
    <name type="scientific">Gaopeijia maritima</name>
    <dbReference type="NCBI Taxonomy" id="3119007"/>
    <lineage>
        <taxon>Bacteria</taxon>
        <taxon>Pseudomonadati</taxon>
        <taxon>Gemmatimonadota</taxon>
        <taxon>Longimicrobiia</taxon>
        <taxon>Gaopeijiales</taxon>
        <taxon>Gaopeijiaceae</taxon>
        <taxon>Gaopeijia</taxon>
    </lineage>
</organism>
<keyword evidence="5" id="KW-0520">NAD</keyword>
<evidence type="ECO:0000256" key="2">
    <source>
        <dbReference type="ARBA" id="ARBA00001946"/>
    </source>
</evidence>
<dbReference type="Pfam" id="PF00180">
    <property type="entry name" value="Iso_dh"/>
    <property type="match status" value="1"/>
</dbReference>
<keyword evidence="6" id="KW-0464">Manganese</keyword>
<dbReference type="InterPro" id="IPR050501">
    <property type="entry name" value="ICDH/IPMDH"/>
</dbReference>
<dbReference type="PANTHER" id="PTHR43275:SF1">
    <property type="entry name" value="D-MALATE DEHYDROGENASE [DECARBOXYLATING]"/>
    <property type="match status" value="1"/>
</dbReference>
<dbReference type="Gene3D" id="3.40.718.10">
    <property type="entry name" value="Isopropylmalate Dehydrogenase"/>
    <property type="match status" value="1"/>
</dbReference>
<evidence type="ECO:0000256" key="1">
    <source>
        <dbReference type="ARBA" id="ARBA00001936"/>
    </source>
</evidence>
<evidence type="ECO:0000256" key="5">
    <source>
        <dbReference type="ARBA" id="ARBA00023027"/>
    </source>
</evidence>
<keyword evidence="3" id="KW-0479">Metal-binding</keyword>
<gene>
    <name evidence="8" type="ORF">WI372_10720</name>
</gene>
<accession>A0ABU9E9M9</accession>
<evidence type="ECO:0000313" key="9">
    <source>
        <dbReference type="Proteomes" id="UP001484239"/>
    </source>
</evidence>